<dbReference type="SUPFAM" id="SSF52540">
    <property type="entry name" value="P-loop containing nucleoside triphosphate hydrolases"/>
    <property type="match status" value="1"/>
</dbReference>
<evidence type="ECO:0000313" key="6">
    <source>
        <dbReference type="EMBL" id="KAF5548252.1"/>
    </source>
</evidence>
<dbReference type="Pfam" id="PF24883">
    <property type="entry name" value="NPHP3_N"/>
    <property type="match status" value="1"/>
</dbReference>
<keyword evidence="1" id="KW-0677">Repeat</keyword>
<feature type="coiled-coil region" evidence="4">
    <location>
        <begin position="32"/>
        <end position="99"/>
    </location>
</feature>
<dbReference type="SMART" id="SM00248">
    <property type="entry name" value="ANK"/>
    <property type="match status" value="10"/>
</dbReference>
<dbReference type="Pfam" id="PF00023">
    <property type="entry name" value="Ank"/>
    <property type="match status" value="1"/>
</dbReference>
<accession>A0A8H5J4F6</accession>
<keyword evidence="4" id="KW-0175">Coiled coil</keyword>
<dbReference type="SUPFAM" id="SSF48403">
    <property type="entry name" value="Ankyrin repeat"/>
    <property type="match status" value="3"/>
</dbReference>
<evidence type="ECO:0000256" key="1">
    <source>
        <dbReference type="ARBA" id="ARBA00022737"/>
    </source>
</evidence>
<dbReference type="PROSITE" id="PS50088">
    <property type="entry name" value="ANK_REPEAT"/>
    <property type="match status" value="3"/>
</dbReference>
<evidence type="ECO:0000256" key="2">
    <source>
        <dbReference type="ARBA" id="ARBA00023043"/>
    </source>
</evidence>
<gene>
    <name evidence="6" type="ORF">FMEXI_4816</name>
</gene>
<evidence type="ECO:0000256" key="3">
    <source>
        <dbReference type="PROSITE-ProRule" id="PRU00023"/>
    </source>
</evidence>
<sequence length="2164" mass="242359">MADPLSMTASIAGIIALADLVFKTVFSYTYKAKEAKKDVESLKEEISGLSNALRILDALANELEAENGPRDVALNAKLLDQCRETLNAINQKVQKAIKDFDDARKWKAVSRQLKWPFSSSETKDLLESLSRYKATVSLAASADSLSKLQIVLSQQATHSAKIEELVQKVYEKSEITASILLDREKQRILDFFMKPNLNPQPSLDQSIKWRHPTTGNWLLSSTELKTWFDKKGSLVWLNGIAGGGKTILAGLVIQEALSRSSSEVGVAFFFCDYKNTESLIPTRILGAIASQLALQNDESFEHLDNYFKKLCPSRGLSKEPEVADLRATIADMIKTFRQVLIIVDGLDECGDEMSNVTTCLSDLAGLAQPATVALFSRNEMQIRSRMGKNFTEIPIEAHTEDIENYVLSELEQRIQSCRLLVRKSETRDAIQRELIDRAHGMFRWVSCQLDYLCEFATDHDRLRALKELPPTLPDSYWRILERLDTRPAKIRKMVQLCLHFIAFFPTQLTVLELCQAVSTPDEVGAQLSEDNTYIEDDVILHCSSLIRKSADGRGFEFSHFTVREFLETEIAGLEQYRISRPQSTSLMALNCLRFLQLKNINVSVQDQSRFLVDLGKVDSSLPFYRHAAAYWPMLVREGFHNLDERLLLKAVEPLFCQPTSSKFRCWTFSFMRTLYEIIQKEKRGSDVSVVFCEEAAVVSLDGQLKPLHLASALNMPEICFMLIEQGADLKAICDLGTALFVAESSILDRIEAGGDPVCVDSGVLPLILSSSERRNSTIKCLIDSGASLRDLLDHPRVFSLTIEIGCYLQDFSPVVALLSNGIIPTPDDIENFGSFLNTWWPRCESRSAFEASFRHLNKYLRDTSAFDTKWGFEFGKMLWTKAVAMELSFTSDPNLTDSRISLSLEALRERIMLAMVNDDTETFSNYLGDGRITVSDYWSWRDSPSQTLLHFATKLNASGCVSILLDQGSDPYARSDIGWPVLFQIDMTEDGSILDVFLRHGVSLLDTDASNINLWHICAIRANSSPSFMDQLFNAKPEYTRAAVLAKTDHGDSPLTIALSATADDVRGTEVLEENALSFISYCDHVPQFWENHGPILPQAFKFGSEKVINRLESLGVKVAPAWVRFLIATFPGAVESRFLDRLPLEIYANACVKSDIDPNEEVLKMLCTEAVLNCKDTDGNGIWEAFCCSNQSLRGWEVSQTSGRSLVLVYSNYVSLGAMKAYEDATGRSGPERLFSILAPSIKAHWGPAFNYLHKKLDKAIVASKHWDPTSDVYVRVLKRSVKNRLSHLVGLLLNHGVDVHQRVDGLSTIEHACTGIRATSLCSTPAGRTILQSLLDHANNQKLAEFTPDEDGYGLLHRIASPRQEPEIHWLMEELVRRGVDINGISGRKNNPYRRNSPLVHHLSLGSTCYAGYLLEMGADPSVCPQDIAGIIFLDAPSCAAYKGHLCFLEQLLTVSQELNMPVRWIREVSMRLPVGKDTVGMQVNSLELASYFGHMEIVKFFIKKKLFTVDMTSYGGTTCLHLAALGGQSRIIEYLTDQEHPIDVVDKKGLSPLYYAALNGHLDATKTLLSKGARGSSALGSWAPKLAALEFGHQHIVKLLDKELECYNESGLDPMRFQRHLRGLLRQMETAIASNNYKDCRDVVVAGCPLNGIMSRSNGHTPLLFALNQGRCRIAAWLLGRQISTLIQCHFPNGARAAAIELAAYDPRLLEVLHTVIHLYTEQGGDLVNGPDAPIFFAAKMNEQGIRILLDYLQKHIKCWSRGNTSRREILDRRFALCRLDKDADDEFTALHVAVLNDNLTIAELLLENGANVDSVSANGFTTIELSQSLAMTALLLKFGASRAPLLTLGLIETINSWSDEDLQRNAYAAVEAGGSGAHVAYDKDLWLELNMTPESIFTMDVRHLLSVPYLRKILLDPLFSHPMLGNYILNSPDTHCFLLNSGLQLDILHPFPWYRIGRMYFDYISILGTSFRYFQRRFSESTLRRWINLEPNRGWSPLCRAASLDLIEEMENCLSIGADIDFEGCSWGSALMIASACGRLDAVRHLVRAGAKIDYLGKRGHVSALSVTESKAVRSWLLVERFVEQPKLATAAECETSGTEKVAGRRSGAAKIKVRLAELYYRRYEESSLDYAKRLEQLKHDLRGQVPYYFDGVVYSDDRE</sequence>
<dbReference type="Pfam" id="PF17111">
    <property type="entry name" value="PigL_N"/>
    <property type="match status" value="1"/>
</dbReference>
<dbReference type="InterPro" id="IPR002110">
    <property type="entry name" value="Ankyrin_rpt"/>
</dbReference>
<evidence type="ECO:0000313" key="7">
    <source>
        <dbReference type="Proteomes" id="UP000522262"/>
    </source>
</evidence>
<evidence type="ECO:0000256" key="4">
    <source>
        <dbReference type="SAM" id="Coils"/>
    </source>
</evidence>
<dbReference type="PANTHER" id="PTHR24198">
    <property type="entry name" value="ANKYRIN REPEAT AND PROTEIN KINASE DOMAIN-CONTAINING PROTEIN"/>
    <property type="match status" value="1"/>
</dbReference>
<dbReference type="Gene3D" id="1.25.40.20">
    <property type="entry name" value="Ankyrin repeat-containing domain"/>
    <property type="match status" value="6"/>
</dbReference>
<dbReference type="Gene3D" id="3.40.50.300">
    <property type="entry name" value="P-loop containing nucleotide triphosphate hydrolases"/>
    <property type="match status" value="1"/>
</dbReference>
<name>A0A8H5J4F6_9HYPO</name>
<dbReference type="PANTHER" id="PTHR24198:SF165">
    <property type="entry name" value="ANKYRIN REPEAT-CONTAINING PROTEIN-RELATED"/>
    <property type="match status" value="1"/>
</dbReference>
<keyword evidence="2 3" id="KW-0040">ANK repeat</keyword>
<protein>
    <recommendedName>
        <fullName evidence="5">NACHT domain-containing protein</fullName>
    </recommendedName>
</protein>
<dbReference type="Proteomes" id="UP000522262">
    <property type="component" value="Unassembled WGS sequence"/>
</dbReference>
<comment type="caution">
    <text evidence="6">The sequence shown here is derived from an EMBL/GenBank/DDBJ whole genome shotgun (WGS) entry which is preliminary data.</text>
</comment>
<evidence type="ECO:0000259" key="5">
    <source>
        <dbReference type="PROSITE" id="PS50837"/>
    </source>
</evidence>
<dbReference type="InterPro" id="IPR007111">
    <property type="entry name" value="NACHT_NTPase"/>
</dbReference>
<dbReference type="PRINTS" id="PR01415">
    <property type="entry name" value="ANKYRIN"/>
</dbReference>
<feature type="repeat" description="ANK" evidence="3">
    <location>
        <begin position="1551"/>
        <end position="1576"/>
    </location>
</feature>
<reference evidence="6 7" key="1">
    <citation type="submission" date="2020-05" db="EMBL/GenBank/DDBJ databases">
        <title>Identification and distribution of gene clusters putatively required for synthesis of sphingolipid metabolism inhibitors in phylogenetically diverse species of the filamentous fungus Fusarium.</title>
        <authorList>
            <person name="Kim H.-S."/>
            <person name="Busman M."/>
            <person name="Brown D.W."/>
            <person name="Divon H."/>
            <person name="Uhlig S."/>
            <person name="Proctor R.H."/>
        </authorList>
    </citation>
    <scope>NUCLEOTIDE SEQUENCE [LARGE SCALE GENOMIC DNA]</scope>
    <source>
        <strain evidence="6 7">NRRL 53147</strain>
    </source>
</reference>
<feature type="domain" description="NACHT" evidence="5">
    <location>
        <begin position="233"/>
        <end position="348"/>
    </location>
</feature>
<feature type="repeat" description="ANK" evidence="3">
    <location>
        <begin position="1789"/>
        <end position="1821"/>
    </location>
</feature>
<dbReference type="Pfam" id="PF12796">
    <property type="entry name" value="Ank_2"/>
    <property type="match status" value="1"/>
</dbReference>
<dbReference type="InterPro" id="IPR036770">
    <property type="entry name" value="Ankyrin_rpt-contain_sf"/>
</dbReference>
<dbReference type="EMBL" id="JAAOAM010000099">
    <property type="protein sequence ID" value="KAF5548252.1"/>
    <property type="molecule type" value="Genomic_DNA"/>
</dbReference>
<keyword evidence="7" id="KW-1185">Reference proteome</keyword>
<proteinExistence type="predicted"/>
<dbReference type="PROSITE" id="PS50837">
    <property type="entry name" value="NACHT"/>
    <property type="match status" value="1"/>
</dbReference>
<dbReference type="InterPro" id="IPR056884">
    <property type="entry name" value="NPHP3-like_N"/>
</dbReference>
<organism evidence="6 7">
    <name type="scientific">Fusarium mexicanum</name>
    <dbReference type="NCBI Taxonomy" id="751941"/>
    <lineage>
        <taxon>Eukaryota</taxon>
        <taxon>Fungi</taxon>
        <taxon>Dikarya</taxon>
        <taxon>Ascomycota</taxon>
        <taxon>Pezizomycotina</taxon>
        <taxon>Sordariomycetes</taxon>
        <taxon>Hypocreomycetidae</taxon>
        <taxon>Hypocreales</taxon>
        <taxon>Nectriaceae</taxon>
        <taxon>Fusarium</taxon>
        <taxon>Fusarium fujikuroi species complex</taxon>
    </lineage>
</organism>
<dbReference type="GO" id="GO:0005737">
    <property type="term" value="C:cytoplasm"/>
    <property type="evidence" value="ECO:0007669"/>
    <property type="project" value="TreeGrafter"/>
</dbReference>
<dbReference type="InterPro" id="IPR027417">
    <property type="entry name" value="P-loop_NTPase"/>
</dbReference>
<dbReference type="InterPro" id="IPR031348">
    <property type="entry name" value="PigL_N"/>
</dbReference>
<feature type="repeat" description="ANK" evidence="3">
    <location>
        <begin position="1518"/>
        <end position="1550"/>
    </location>
</feature>
<dbReference type="PROSITE" id="PS50297">
    <property type="entry name" value="ANK_REP_REGION"/>
    <property type="match status" value="2"/>
</dbReference>